<dbReference type="AlphaFoldDB" id="A0A0G4ELS4"/>
<accession>A0A0G4ELS4</accession>
<dbReference type="EMBL" id="CDMY01000269">
    <property type="protein sequence ID" value="CEL98378.1"/>
    <property type="molecule type" value="Genomic_DNA"/>
</dbReference>
<evidence type="ECO:0000313" key="1">
    <source>
        <dbReference type="EMBL" id="CEL98378.1"/>
    </source>
</evidence>
<organism evidence="1 2">
    <name type="scientific">Vitrella brassicaformis (strain CCMP3155)</name>
    <dbReference type="NCBI Taxonomy" id="1169540"/>
    <lineage>
        <taxon>Eukaryota</taxon>
        <taxon>Sar</taxon>
        <taxon>Alveolata</taxon>
        <taxon>Colpodellida</taxon>
        <taxon>Vitrellaceae</taxon>
        <taxon>Vitrella</taxon>
    </lineage>
</organism>
<dbReference type="VEuPathDB" id="CryptoDB:Vbra_22914"/>
<name>A0A0G4ELS4_VITBC</name>
<gene>
    <name evidence="1" type="ORF">Vbra_22914</name>
</gene>
<proteinExistence type="predicted"/>
<dbReference type="InParanoid" id="A0A0G4ELS4"/>
<dbReference type="Proteomes" id="UP000041254">
    <property type="component" value="Unassembled WGS sequence"/>
</dbReference>
<evidence type="ECO:0008006" key="3">
    <source>
        <dbReference type="Google" id="ProtNLM"/>
    </source>
</evidence>
<dbReference type="Gene3D" id="3.90.190.10">
    <property type="entry name" value="Protein tyrosine phosphatase superfamily"/>
    <property type="match status" value="1"/>
</dbReference>
<reference evidence="1 2" key="1">
    <citation type="submission" date="2014-11" db="EMBL/GenBank/DDBJ databases">
        <authorList>
            <person name="Zhu J."/>
            <person name="Qi W."/>
            <person name="Song R."/>
        </authorList>
    </citation>
    <scope>NUCLEOTIDE SEQUENCE [LARGE SCALE GENOMIC DNA]</scope>
</reference>
<dbReference type="SUPFAM" id="SSF52799">
    <property type="entry name" value="(Phosphotyrosine protein) phosphatases II"/>
    <property type="match status" value="1"/>
</dbReference>
<protein>
    <recommendedName>
        <fullName evidence="3">Tyrosine specific protein phosphatases domain-containing protein</fullName>
    </recommendedName>
</protein>
<sequence>MLGLAASPAFLLPNIPHSRGPLHHYQPTVKLRRRIIHSTSAAEGRHRSQHLQLLVGTEDELPVFSACGPSTRTWSPFTTTPEDHVTRITDSVYSAGQLSADVVNNILSHHRPRMMSIINVRQTNEAGFRDDTALCESKGCEYFIYPISPPEWSKERVDGILSIVDEAPKPVLVHCGGNVRAAAIALLHEMRQGRLDKAQAISQAEAIHPIAAKLVVKYLEAWSPRR</sequence>
<keyword evidence="2" id="KW-1185">Reference proteome</keyword>
<evidence type="ECO:0000313" key="2">
    <source>
        <dbReference type="Proteomes" id="UP000041254"/>
    </source>
</evidence>
<dbReference type="InterPro" id="IPR029021">
    <property type="entry name" value="Prot-tyrosine_phosphatase-like"/>
</dbReference>